<dbReference type="AlphaFoldDB" id="A0A6S6TR39"/>
<feature type="non-terminal residue" evidence="1">
    <location>
        <position position="368"/>
    </location>
</feature>
<organism evidence="1">
    <name type="scientific">uncultured Aureispira sp</name>
    <dbReference type="NCBI Taxonomy" id="1331704"/>
    <lineage>
        <taxon>Bacteria</taxon>
        <taxon>Pseudomonadati</taxon>
        <taxon>Bacteroidota</taxon>
        <taxon>Saprospiria</taxon>
        <taxon>Saprospirales</taxon>
        <taxon>Saprospiraceae</taxon>
        <taxon>Aureispira</taxon>
        <taxon>environmental samples</taxon>
    </lineage>
</organism>
<dbReference type="Pfam" id="PF08757">
    <property type="entry name" value="CotH"/>
    <property type="match status" value="1"/>
</dbReference>
<evidence type="ECO:0000313" key="1">
    <source>
        <dbReference type="EMBL" id="CAA6818748.1"/>
    </source>
</evidence>
<name>A0A6S6TR39_9BACT</name>
<gene>
    <name evidence="1" type="ORF">HELGO_WM17572</name>
</gene>
<dbReference type="PROSITE" id="PS51257">
    <property type="entry name" value="PROKAR_LIPOPROTEIN"/>
    <property type="match status" value="1"/>
</dbReference>
<sequence length="368" mass="42494">MRFLKVLFLFLGFGISITACYKEQIIFAAFPNEQLELPLIIDFNGKSCFFDDRSSSFRYSIGLDSISNFSPFVQFQEHSTIIINTIPLANNAVNNLGTIKVNEYYPVTITTQGQTKHFTLSFTKFSTLRIITRNEIRDNPKLLARLSLNYSTDSVASINSFIEIDHRGSSAQKNPKKSFGFSFLQNMNLGENESKSIFGWKKNEDWILDAIYTDQAKFRNKVSFEIWEEMHPAKHNSIQSEFVEVFLNNNYEGLYSLNEQMNPEKLDLSGSNAVLYKTTAWSEATYFRSLSPSAPPSYSDFWDDWEQKYPYAVDQIEWGPLYDLRDWVINDNDLQFIANASTHIDLENIIDYYLFIQLVGAHDNHGKN</sequence>
<dbReference type="InterPro" id="IPR014867">
    <property type="entry name" value="Spore_coat_CotH_CotH2/3/7"/>
</dbReference>
<dbReference type="EMBL" id="CACVAQ010000269">
    <property type="protein sequence ID" value="CAA6818748.1"/>
    <property type="molecule type" value="Genomic_DNA"/>
</dbReference>
<accession>A0A6S6TR39</accession>
<reference evidence="1" key="1">
    <citation type="submission" date="2020-01" db="EMBL/GenBank/DDBJ databases">
        <authorList>
            <person name="Meier V. D."/>
            <person name="Meier V D."/>
        </authorList>
    </citation>
    <scope>NUCLEOTIDE SEQUENCE</scope>
    <source>
        <strain evidence="1">HLG_WM_MAG_10</strain>
    </source>
</reference>
<protein>
    <submittedName>
        <fullName evidence="1">Uncharacterized protein</fullName>
    </submittedName>
</protein>
<proteinExistence type="predicted"/>